<comment type="similarity">
    <text evidence="1">Belongs to the NipSnap family.</text>
</comment>
<dbReference type="Proteomes" id="UP000442533">
    <property type="component" value="Unassembled WGS sequence"/>
</dbReference>
<dbReference type="PANTHER" id="PTHR21017:SF17">
    <property type="entry name" value="PROTEIN NIPSNAP"/>
    <property type="match status" value="1"/>
</dbReference>
<evidence type="ECO:0000259" key="2">
    <source>
        <dbReference type="Pfam" id="PF07978"/>
    </source>
</evidence>
<evidence type="ECO:0000313" key="4">
    <source>
        <dbReference type="Proteomes" id="UP000442533"/>
    </source>
</evidence>
<dbReference type="Pfam" id="PF07978">
    <property type="entry name" value="NIPSNAP"/>
    <property type="match status" value="1"/>
</dbReference>
<evidence type="ECO:0000256" key="1">
    <source>
        <dbReference type="ARBA" id="ARBA00005291"/>
    </source>
</evidence>
<reference evidence="3 4" key="1">
    <citation type="submission" date="2019-11" db="EMBL/GenBank/DDBJ databases">
        <authorList>
            <person name="Dong K."/>
        </authorList>
    </citation>
    <scope>NUCLEOTIDE SEQUENCE [LARGE SCALE GENOMIC DNA]</scope>
    <source>
        <strain evidence="3 4">JCM 17370</strain>
    </source>
</reference>
<dbReference type="InterPro" id="IPR012577">
    <property type="entry name" value="NIPSNAP"/>
</dbReference>
<evidence type="ECO:0000313" key="3">
    <source>
        <dbReference type="EMBL" id="MTH36613.1"/>
    </source>
</evidence>
<dbReference type="Gene3D" id="3.30.70.100">
    <property type="match status" value="1"/>
</dbReference>
<organism evidence="3 4">
    <name type="scientific">Paracoccus limosus</name>
    <dbReference type="NCBI Taxonomy" id="913252"/>
    <lineage>
        <taxon>Bacteria</taxon>
        <taxon>Pseudomonadati</taxon>
        <taxon>Pseudomonadota</taxon>
        <taxon>Alphaproteobacteria</taxon>
        <taxon>Rhodobacterales</taxon>
        <taxon>Paracoccaceae</taxon>
        <taxon>Paracoccus</taxon>
    </lineage>
</organism>
<dbReference type="PANTHER" id="PTHR21017">
    <property type="entry name" value="NIPSNAP-RELATED"/>
    <property type="match status" value="1"/>
</dbReference>
<proteinExistence type="inferred from homology"/>
<comment type="caution">
    <text evidence="3">The sequence shown here is derived from an EMBL/GenBank/DDBJ whole genome shotgun (WGS) entry which is preliminary data.</text>
</comment>
<gene>
    <name evidence="3" type="ORF">GL279_18710</name>
</gene>
<accession>A0A844H9Y9</accession>
<dbReference type="AlphaFoldDB" id="A0A844H9Y9"/>
<dbReference type="EMBL" id="WMIF01000052">
    <property type="protein sequence ID" value="MTH36613.1"/>
    <property type="molecule type" value="Genomic_DNA"/>
</dbReference>
<dbReference type="OrthoDB" id="4124121at2"/>
<protein>
    <submittedName>
        <fullName evidence="3">NIPSNAP family protein</fullName>
    </submittedName>
</protein>
<dbReference type="InterPro" id="IPR011008">
    <property type="entry name" value="Dimeric_a/b-barrel"/>
</dbReference>
<sequence length="118" mass="13323">MKGAEMFTAPADRPLVNLRYYTIAPRKMGEFLEVFDRLAMPVLIRTLGAPIGFYTSTVGTLNQVVHLWAYRDLADMEARWQARDTDPDFAEYLRASGHLIVAQEDRLLRAAPLPSLAV</sequence>
<dbReference type="InterPro" id="IPR051557">
    <property type="entry name" value="NipSnap_domain"/>
</dbReference>
<feature type="domain" description="NIPSNAP" evidence="2">
    <location>
        <begin position="17"/>
        <end position="112"/>
    </location>
</feature>
<keyword evidence="4" id="KW-1185">Reference proteome</keyword>
<dbReference type="SUPFAM" id="SSF54909">
    <property type="entry name" value="Dimeric alpha+beta barrel"/>
    <property type="match status" value="1"/>
</dbReference>
<name>A0A844H9Y9_9RHOB</name>